<dbReference type="Proteomes" id="UP000184509">
    <property type="component" value="Unassembled WGS sequence"/>
</dbReference>
<keyword evidence="2" id="KW-0732">Signal</keyword>
<organism evidence="3 4">
    <name type="scientific">Bacteroides luti</name>
    <dbReference type="NCBI Taxonomy" id="1297750"/>
    <lineage>
        <taxon>Bacteria</taxon>
        <taxon>Pseudomonadati</taxon>
        <taxon>Bacteroidota</taxon>
        <taxon>Bacteroidia</taxon>
        <taxon>Bacteroidales</taxon>
        <taxon>Bacteroidaceae</taxon>
        <taxon>Bacteroides</taxon>
    </lineage>
</organism>
<name>A0A1M5BVS1_9BACE</name>
<reference evidence="3 4" key="1">
    <citation type="submission" date="2016-11" db="EMBL/GenBank/DDBJ databases">
        <authorList>
            <person name="Jaros S."/>
            <person name="Januszkiewicz K."/>
            <person name="Wedrychowicz H."/>
        </authorList>
    </citation>
    <scope>NUCLEOTIDE SEQUENCE [LARGE SCALE GENOMIC DNA]</scope>
    <source>
        <strain evidence="3 4">DSM 26991</strain>
    </source>
</reference>
<accession>A0A1M5BVS1</accession>
<evidence type="ECO:0000313" key="3">
    <source>
        <dbReference type="EMBL" id="SHF46608.1"/>
    </source>
</evidence>
<gene>
    <name evidence="3" type="ORF">SAMN05444405_10912</name>
</gene>
<evidence type="ECO:0000256" key="2">
    <source>
        <dbReference type="SAM" id="SignalP"/>
    </source>
</evidence>
<dbReference type="PROSITE" id="PS50005">
    <property type="entry name" value="TPR"/>
    <property type="match status" value="1"/>
</dbReference>
<feature type="repeat" description="TPR" evidence="1">
    <location>
        <begin position="74"/>
        <end position="107"/>
    </location>
</feature>
<proteinExistence type="predicted"/>
<dbReference type="SUPFAM" id="SSF48452">
    <property type="entry name" value="TPR-like"/>
    <property type="match status" value="1"/>
</dbReference>
<dbReference type="OrthoDB" id="1049620at2"/>
<dbReference type="InterPro" id="IPR019734">
    <property type="entry name" value="TPR_rpt"/>
</dbReference>
<sequence>MRINFTILISFFLLFSKSLSAQTVEQIMPNISHALAEQHWNEASNLFHIAVDKDLFKSEKFFLDSISFSCPARAEMLYQLGFYCKHTRNYEKAYVYYKELLQLKPNEVSYLVPCAELEVVLGKEDEALKSYEKILALDNNNLAANIYIGNYYFFTADKEKRTLDKEFKKVNTPTRMQYAHYRNELARLVTTEYEKAKAHLEKVISLFPSSEAKKTLDKIHLVELESNK</sequence>
<evidence type="ECO:0000256" key="1">
    <source>
        <dbReference type="PROSITE-ProRule" id="PRU00339"/>
    </source>
</evidence>
<keyword evidence="1" id="KW-0802">TPR repeat</keyword>
<feature type="chain" id="PRO_5013177689" evidence="2">
    <location>
        <begin position="22"/>
        <end position="228"/>
    </location>
</feature>
<dbReference type="AlphaFoldDB" id="A0A1M5BVS1"/>
<dbReference type="InterPro" id="IPR011990">
    <property type="entry name" value="TPR-like_helical_dom_sf"/>
</dbReference>
<dbReference type="SMART" id="SM00028">
    <property type="entry name" value="TPR"/>
    <property type="match status" value="3"/>
</dbReference>
<keyword evidence="4" id="KW-1185">Reference proteome</keyword>
<dbReference type="Gene3D" id="1.25.40.10">
    <property type="entry name" value="Tetratricopeptide repeat domain"/>
    <property type="match status" value="1"/>
</dbReference>
<dbReference type="RefSeq" id="WP_073401581.1">
    <property type="nucleotide sequence ID" value="NZ_FQTV01000009.1"/>
</dbReference>
<evidence type="ECO:0000313" key="4">
    <source>
        <dbReference type="Proteomes" id="UP000184509"/>
    </source>
</evidence>
<dbReference type="Pfam" id="PF13181">
    <property type="entry name" value="TPR_8"/>
    <property type="match status" value="1"/>
</dbReference>
<protein>
    <submittedName>
        <fullName evidence="3">Tetratricopeptide repeat-containing protein</fullName>
    </submittedName>
</protein>
<dbReference type="EMBL" id="FQTV01000009">
    <property type="protein sequence ID" value="SHF46608.1"/>
    <property type="molecule type" value="Genomic_DNA"/>
</dbReference>
<feature type="signal peptide" evidence="2">
    <location>
        <begin position="1"/>
        <end position="21"/>
    </location>
</feature>